<dbReference type="PANTHER" id="PTHR42852">
    <property type="entry name" value="THIOL:DISULFIDE INTERCHANGE PROTEIN DSBE"/>
    <property type="match status" value="1"/>
</dbReference>
<accession>A0A1I5IJZ8</accession>
<dbReference type="Gene3D" id="3.40.30.10">
    <property type="entry name" value="Glutaredoxin"/>
    <property type="match status" value="1"/>
</dbReference>
<dbReference type="Proteomes" id="UP000199564">
    <property type="component" value="Unassembled WGS sequence"/>
</dbReference>
<evidence type="ECO:0000313" key="3">
    <source>
        <dbReference type="Proteomes" id="UP000199564"/>
    </source>
</evidence>
<dbReference type="EMBL" id="FOVW01000009">
    <property type="protein sequence ID" value="SFO60744.1"/>
    <property type="molecule type" value="Genomic_DNA"/>
</dbReference>
<dbReference type="InterPro" id="IPR036249">
    <property type="entry name" value="Thioredoxin-like_sf"/>
</dbReference>
<proteinExistence type="predicted"/>
<name>A0A1I5IJZ8_9BACT</name>
<dbReference type="PANTHER" id="PTHR42852:SF13">
    <property type="entry name" value="PROTEIN DIPZ"/>
    <property type="match status" value="1"/>
</dbReference>
<reference evidence="3" key="1">
    <citation type="submission" date="2016-10" db="EMBL/GenBank/DDBJ databases">
        <authorList>
            <person name="Varghese N."/>
            <person name="Submissions S."/>
        </authorList>
    </citation>
    <scope>NUCLEOTIDE SEQUENCE [LARGE SCALE GENOMIC DNA]</scope>
    <source>
        <strain evidence="3">DSM 15282</strain>
    </source>
</reference>
<dbReference type="Pfam" id="PF00578">
    <property type="entry name" value="AhpC-TSA"/>
    <property type="match status" value="1"/>
</dbReference>
<protein>
    <submittedName>
        <fullName evidence="2">Peroxiredoxin</fullName>
    </submittedName>
</protein>
<dbReference type="SUPFAM" id="SSF52833">
    <property type="entry name" value="Thioredoxin-like"/>
    <property type="match status" value="1"/>
</dbReference>
<dbReference type="RefSeq" id="WP_175557924.1">
    <property type="nucleotide sequence ID" value="NZ_FOVW01000009.1"/>
</dbReference>
<organism evidence="2 3">
    <name type="scientific">Algoriphagus ornithinivorans</name>
    <dbReference type="NCBI Taxonomy" id="226506"/>
    <lineage>
        <taxon>Bacteria</taxon>
        <taxon>Pseudomonadati</taxon>
        <taxon>Bacteroidota</taxon>
        <taxon>Cytophagia</taxon>
        <taxon>Cytophagales</taxon>
        <taxon>Cyclobacteriaceae</taxon>
        <taxon>Algoriphagus</taxon>
    </lineage>
</organism>
<dbReference type="GO" id="GO:0016491">
    <property type="term" value="F:oxidoreductase activity"/>
    <property type="evidence" value="ECO:0007669"/>
    <property type="project" value="InterPro"/>
</dbReference>
<feature type="domain" description="Thioredoxin" evidence="1">
    <location>
        <begin position="257"/>
        <end position="392"/>
    </location>
</feature>
<dbReference type="PROSITE" id="PS51352">
    <property type="entry name" value="THIOREDOXIN_2"/>
    <property type="match status" value="1"/>
</dbReference>
<dbReference type="AlphaFoldDB" id="A0A1I5IJZ8"/>
<gene>
    <name evidence="2" type="ORF">SAMN04488519_10932</name>
</gene>
<dbReference type="CDD" id="cd02966">
    <property type="entry name" value="TlpA_like_family"/>
    <property type="match status" value="1"/>
</dbReference>
<dbReference type="InterPro" id="IPR050553">
    <property type="entry name" value="Thioredoxin_ResA/DsbE_sf"/>
</dbReference>
<dbReference type="GO" id="GO:0016209">
    <property type="term" value="F:antioxidant activity"/>
    <property type="evidence" value="ECO:0007669"/>
    <property type="project" value="InterPro"/>
</dbReference>
<dbReference type="InterPro" id="IPR000866">
    <property type="entry name" value="AhpC/TSA"/>
</dbReference>
<dbReference type="STRING" id="226506.SAMN04488519_10932"/>
<sequence length="392" mass="45760">MLIEFEIPNYLVKTSFYTMIKRLYFLLFALVAVFSCETPKTPDQIWEESKTQIFNPQGLSFQSKMVWENPNFHEFDTTFRSFEARKIKDEYFDYAYIGKRDNYTFAYLGGVLQSIDHEKKTVKITSIEQDSLNFINTLHNNSFLSFSPLGLMKKEGWSFVKDTIVDNKIYFDYLQIEMDTTIDKTKVLLENHLFINPSNSIPVWYSRRLYHHGKRNQLIEIYFSDYKSSEGNEELTLEIPSTYVSKTEQESEPQLPLEVGEKAPDFELIDMEGNPVRLSELEGKRVLLDFSMINCGWCKIAINKFKDEDFAFDSNLVPLYINPVDSKELMEKYLRSNSIPFPVLVGASELGKSYKVSGYPTFYIIDENGKIEFVQVGFSDNFIDQLNRKENS</sequence>
<dbReference type="InterPro" id="IPR013766">
    <property type="entry name" value="Thioredoxin_domain"/>
</dbReference>
<keyword evidence="3" id="KW-1185">Reference proteome</keyword>
<evidence type="ECO:0000313" key="2">
    <source>
        <dbReference type="EMBL" id="SFO60744.1"/>
    </source>
</evidence>
<evidence type="ECO:0000259" key="1">
    <source>
        <dbReference type="PROSITE" id="PS51352"/>
    </source>
</evidence>